<dbReference type="Proteomes" id="UP000011185">
    <property type="component" value="Unassembled WGS sequence"/>
</dbReference>
<dbReference type="OrthoDB" id="10293110at2759"/>
<accession>L7K0H0</accession>
<gene>
    <name evidence="1" type="ORF">THOM_0288</name>
</gene>
<organism evidence="1 2">
    <name type="scientific">Trachipleistophora hominis</name>
    <name type="common">Microsporidian parasite</name>
    <dbReference type="NCBI Taxonomy" id="72359"/>
    <lineage>
        <taxon>Eukaryota</taxon>
        <taxon>Fungi</taxon>
        <taxon>Fungi incertae sedis</taxon>
        <taxon>Microsporidia</taxon>
        <taxon>Pleistophoridae</taxon>
        <taxon>Trachipleistophora</taxon>
    </lineage>
</organism>
<dbReference type="HOGENOM" id="CLU_1059901_0_0_1"/>
<proteinExistence type="predicted"/>
<reference evidence="1 2" key="1">
    <citation type="journal article" date="2012" name="PLoS Pathog.">
        <title>The genome of the obligate intracellular parasite Trachipleistophora hominis: new insights into microsporidian genome dynamics and reductive evolution.</title>
        <authorList>
            <person name="Heinz E."/>
            <person name="Williams T.A."/>
            <person name="Nakjang S."/>
            <person name="Noel C.J."/>
            <person name="Swan D.C."/>
            <person name="Goldberg A.V."/>
            <person name="Harris S.R."/>
            <person name="Weinmaier T."/>
            <person name="Markert S."/>
            <person name="Becher D."/>
            <person name="Bernhardt J."/>
            <person name="Dagan T."/>
            <person name="Hacker C."/>
            <person name="Lucocq J.M."/>
            <person name="Schweder T."/>
            <person name="Rattei T."/>
            <person name="Hall N."/>
            <person name="Hirt R.P."/>
            <person name="Embley T.M."/>
        </authorList>
    </citation>
    <scope>NUCLEOTIDE SEQUENCE [LARGE SCALE GENOMIC DNA]</scope>
</reference>
<keyword evidence="2" id="KW-1185">Reference proteome</keyword>
<evidence type="ECO:0000313" key="2">
    <source>
        <dbReference type="Proteomes" id="UP000011185"/>
    </source>
</evidence>
<protein>
    <submittedName>
        <fullName evidence="1">Putative LRR containing protein</fullName>
    </submittedName>
</protein>
<dbReference type="EMBL" id="JH993831">
    <property type="protein sequence ID" value="ELQ76717.1"/>
    <property type="molecule type" value="Genomic_DNA"/>
</dbReference>
<name>L7K0H0_TRAHO</name>
<dbReference type="VEuPathDB" id="MicrosporidiaDB:THOM_0288"/>
<dbReference type="OMA" id="EYKARSH"/>
<sequence length="243" mass="28838">MTFITSKGCFEDNPDLLPKFLAIKDKEPKVFVVEMLNNMVNYILRNFLDQKVINTVSTLALKRIAIDSYNCRLLRKLERLKVLQIRTKHITGEVLYNLPPNLELLDITNLFIEKVNWTEKYVIKPSIIIQPYKRLKILVIDVEFLYNVRTLSVLMPSLEVRYSPLITTNPLIPWKKVKINELFIQCDNFRRYHRHVLKPNKDGMVYFLEKLKFYIEFDSLQCVAFVLSDKYIFFDPVTLKIIE</sequence>
<dbReference type="AlphaFoldDB" id="L7K0H0"/>
<dbReference type="InParanoid" id="L7K0H0"/>
<evidence type="ECO:0000313" key="1">
    <source>
        <dbReference type="EMBL" id="ELQ76717.1"/>
    </source>
</evidence>